<reference evidence="2 3" key="1">
    <citation type="submission" date="2014-07" db="EMBL/GenBank/DDBJ databases">
        <authorList>
            <person name="McCorrison J."/>
            <person name="Sanka R."/>
            <person name="Torralba M."/>
            <person name="Gillis M."/>
            <person name="Haft D.H."/>
            <person name="Methe B."/>
            <person name="Sutton G."/>
            <person name="Nelson K.E."/>
        </authorList>
    </citation>
    <scope>NUCLEOTIDE SEQUENCE [LARGE SCALE GENOMIC DNA]</scope>
    <source>
        <strain evidence="2 3">DNF00666</strain>
    </source>
</reference>
<organism evidence="2 3">
    <name type="scientific">Prevotella melaninogenica DNF00666</name>
    <dbReference type="NCBI Taxonomy" id="1401073"/>
    <lineage>
        <taxon>Bacteria</taxon>
        <taxon>Pseudomonadati</taxon>
        <taxon>Bacteroidota</taxon>
        <taxon>Bacteroidia</taxon>
        <taxon>Bacteroidales</taxon>
        <taxon>Prevotellaceae</taxon>
        <taxon>Prevotella</taxon>
    </lineage>
</organism>
<dbReference type="AlphaFoldDB" id="A0A096B1Q7"/>
<evidence type="ECO:0000313" key="3">
    <source>
        <dbReference type="Proteomes" id="UP000029578"/>
    </source>
</evidence>
<evidence type="ECO:0000259" key="1">
    <source>
        <dbReference type="Pfam" id="PF02558"/>
    </source>
</evidence>
<dbReference type="InterPro" id="IPR013332">
    <property type="entry name" value="KPR_N"/>
</dbReference>
<dbReference type="EMBL" id="JRNS01000178">
    <property type="protein sequence ID" value="KGF53025.1"/>
    <property type="molecule type" value="Genomic_DNA"/>
</dbReference>
<dbReference type="InterPro" id="IPR036291">
    <property type="entry name" value="NAD(P)-bd_dom_sf"/>
</dbReference>
<dbReference type="SUPFAM" id="SSF51735">
    <property type="entry name" value="NAD(P)-binding Rossmann-fold domains"/>
    <property type="match status" value="1"/>
</dbReference>
<evidence type="ECO:0000313" key="2">
    <source>
        <dbReference type="EMBL" id="KGF53025.1"/>
    </source>
</evidence>
<dbReference type="RefSeq" id="WP_036862622.1">
    <property type="nucleotide sequence ID" value="NZ_JRNS01000178.1"/>
</dbReference>
<protein>
    <submittedName>
        <fullName evidence="2">2-dehydropantoate 2-reductase</fullName>
    </submittedName>
</protein>
<feature type="domain" description="Ketopantoate reductase N-terminal" evidence="1">
    <location>
        <begin position="3"/>
        <end position="103"/>
    </location>
</feature>
<dbReference type="Gene3D" id="3.40.50.720">
    <property type="entry name" value="NAD(P)-binding Rossmann-like Domain"/>
    <property type="match status" value="1"/>
</dbReference>
<gene>
    <name evidence="2" type="ORF">HMPREF0661_02795</name>
</gene>
<accession>A0A096B1Q7</accession>
<proteinExistence type="predicted"/>
<sequence>MDILIIGLGVIGTTYASVFKEAGHNVEHYIREGSNKQYISNIEVTLLDGRESSKGIQVKKEYTVNPYSKKEYDMIFVSISQGKIANVMEILRKEAFKGTILLCCNLWYDKKYLDKIMQGYDYILGFPVAGGCIKIKKEELTTKVELDCCLFDHFMIESKNKTTISNYEAISNLFKSSNIKLEKPYDMSEWIWIHMAINAAVISVIGKNGDINDSIASVHKLMNSLKLLATTIKTIRETTKIAASRGINMKYYRNELWVYKLPAQLSAIFMKRMFATNNLTRRIMELHGNIDDLLYICNSVYKEGKINNVSAPLFYQSLEDITRRITNK</sequence>
<dbReference type="Proteomes" id="UP000029578">
    <property type="component" value="Unassembled WGS sequence"/>
</dbReference>
<dbReference type="Pfam" id="PF02558">
    <property type="entry name" value="ApbA"/>
    <property type="match status" value="1"/>
</dbReference>
<comment type="caution">
    <text evidence="2">The sequence shown here is derived from an EMBL/GenBank/DDBJ whole genome shotgun (WGS) entry which is preliminary data.</text>
</comment>
<name>A0A096B1Q7_9BACT</name>